<protein>
    <submittedName>
        <fullName evidence="1">DUF1534 domain-containing protein</fullName>
    </submittedName>
</protein>
<reference evidence="1" key="1">
    <citation type="submission" date="2019-11" db="UniProtKB">
        <authorList>
            <consortium name="WormBaseParasite"/>
        </authorList>
    </citation>
    <scope>IDENTIFICATION</scope>
</reference>
<dbReference type="AlphaFoldDB" id="A0A5K3G367"/>
<sequence length="76" mass="8848">MTTHRTQTSQAFFNALAPNQPRVMRQWRRRRRSSFEGDNCDWLPGIAESTRHFKPTYCNRSDVLCAPAPIRATLLI</sequence>
<name>A0A5K3G367_MESCO</name>
<accession>A0A5K3G367</accession>
<organism evidence="1">
    <name type="scientific">Mesocestoides corti</name>
    <name type="common">Flatworm</name>
    <dbReference type="NCBI Taxonomy" id="53468"/>
    <lineage>
        <taxon>Eukaryota</taxon>
        <taxon>Metazoa</taxon>
        <taxon>Spiralia</taxon>
        <taxon>Lophotrochozoa</taxon>
        <taxon>Platyhelminthes</taxon>
        <taxon>Cestoda</taxon>
        <taxon>Eucestoda</taxon>
        <taxon>Cyclophyllidea</taxon>
        <taxon>Mesocestoididae</taxon>
        <taxon>Mesocestoides</taxon>
    </lineage>
</organism>
<proteinExistence type="predicted"/>
<evidence type="ECO:0000313" key="1">
    <source>
        <dbReference type="WBParaSite" id="MCU_014748-RA"/>
    </source>
</evidence>
<dbReference type="WBParaSite" id="MCU_014748-RA">
    <property type="protein sequence ID" value="MCU_014748-RA"/>
    <property type="gene ID" value="MCU_014748"/>
</dbReference>